<evidence type="ECO:0000313" key="2">
    <source>
        <dbReference type="EMBL" id="AXH95962.1"/>
    </source>
</evidence>
<feature type="compositionally biased region" description="Basic residues" evidence="1">
    <location>
        <begin position="56"/>
        <end position="66"/>
    </location>
</feature>
<name>A0A345NLQ4_9MICO</name>
<dbReference type="OrthoDB" id="3666789at2"/>
<dbReference type="Gene3D" id="2.60.40.4350">
    <property type="match status" value="1"/>
</dbReference>
<evidence type="ECO:0000313" key="3">
    <source>
        <dbReference type="Proteomes" id="UP000253790"/>
    </source>
</evidence>
<organism evidence="2 3">
    <name type="scientific">Ornithinimicrobium avium</name>
    <dbReference type="NCBI Taxonomy" id="2283195"/>
    <lineage>
        <taxon>Bacteria</taxon>
        <taxon>Bacillati</taxon>
        <taxon>Actinomycetota</taxon>
        <taxon>Actinomycetes</taxon>
        <taxon>Micrococcales</taxon>
        <taxon>Ornithinimicrobiaceae</taxon>
        <taxon>Ornithinimicrobium</taxon>
    </lineage>
</organism>
<evidence type="ECO:0000256" key="1">
    <source>
        <dbReference type="SAM" id="MobiDB-lite"/>
    </source>
</evidence>
<dbReference type="AlphaFoldDB" id="A0A345NLQ4"/>
<reference evidence="2 3" key="1">
    <citation type="submission" date="2018-07" db="EMBL/GenBank/DDBJ databases">
        <title>Complete genome sequencing of Ornithinimicrobium sp. AMA3305.</title>
        <authorList>
            <person name="Bae J.-W."/>
        </authorList>
    </citation>
    <scope>NUCLEOTIDE SEQUENCE [LARGE SCALE GENOMIC DNA]</scope>
    <source>
        <strain evidence="2 3">AMA3305</strain>
    </source>
</reference>
<gene>
    <name evidence="2" type="ORF">DV701_07350</name>
</gene>
<dbReference type="Proteomes" id="UP000253790">
    <property type="component" value="Chromosome"/>
</dbReference>
<protein>
    <submittedName>
        <fullName evidence="2">Uncharacterized protein</fullName>
    </submittedName>
</protein>
<proteinExistence type="predicted"/>
<feature type="compositionally biased region" description="Gly residues" evidence="1">
    <location>
        <begin position="22"/>
        <end position="33"/>
    </location>
</feature>
<dbReference type="KEGG" id="orn:DV701_07350"/>
<dbReference type="EMBL" id="CP031229">
    <property type="protein sequence ID" value="AXH95962.1"/>
    <property type="molecule type" value="Genomic_DNA"/>
</dbReference>
<feature type="region of interest" description="Disordered" evidence="1">
    <location>
        <begin position="1"/>
        <end position="66"/>
    </location>
</feature>
<accession>A0A345NLQ4</accession>
<sequence length="436" mass="45927">MRPPGHARACPGWSPGHRGVRGLPGHGSGGPDGTDGHHLLGEGGAPTGRATSSRVRLGRRRGWGRSRHHQSIEAADVGEHGVNDYWYSITATLDQAATLGRGPSGGSTRLTLRHVPGSVLRGALAKSWIDRHGPPSTAAPAERRQFEALFEGGAVFRPLFTSGPPVPLSVRFHKRTPRQGCTLTWDAALSDADLPATCPTCRGPLTSSKGELPETLQSLVAGLDDPAPAAPVTRRDLHVQISRTGDTQVTGNLFEQHVVRRGTTVTGRLATTPEAAEVLHTLIASCEGKIVLGGSRSTQGAATLVVSDAPTPTLERVGGTTDQVIVRLAAPGVFVDRLGRPAAAPYGAELRQQLGSPVTVTRAWSDRWTVEGGWHAASGLPKPQERCVAAGASYVLASQNPVTDDALTRLAMRGVGLRRYEGFGALAVTERAESWS</sequence>
<keyword evidence="3" id="KW-1185">Reference proteome</keyword>